<dbReference type="Proteomes" id="UP001165960">
    <property type="component" value="Unassembled WGS sequence"/>
</dbReference>
<evidence type="ECO:0000313" key="2">
    <source>
        <dbReference type="Proteomes" id="UP001165960"/>
    </source>
</evidence>
<accession>A0ACC2SEH7</accession>
<feature type="non-terminal residue" evidence="1">
    <location>
        <position position="113"/>
    </location>
</feature>
<protein>
    <submittedName>
        <fullName evidence="1">Uncharacterized protein</fullName>
    </submittedName>
</protein>
<gene>
    <name evidence="1" type="ORF">DSO57_1027708</name>
</gene>
<evidence type="ECO:0000313" key="1">
    <source>
        <dbReference type="EMBL" id="KAJ9060745.1"/>
    </source>
</evidence>
<name>A0ACC2SEH7_9FUNG</name>
<comment type="caution">
    <text evidence="1">The sequence shown here is derived from an EMBL/GenBank/DDBJ whole genome shotgun (WGS) entry which is preliminary data.</text>
</comment>
<dbReference type="EMBL" id="QTSX02005141">
    <property type="protein sequence ID" value="KAJ9060745.1"/>
    <property type="molecule type" value="Genomic_DNA"/>
</dbReference>
<organism evidence="1 2">
    <name type="scientific">Entomophthora muscae</name>
    <dbReference type="NCBI Taxonomy" id="34485"/>
    <lineage>
        <taxon>Eukaryota</taxon>
        <taxon>Fungi</taxon>
        <taxon>Fungi incertae sedis</taxon>
        <taxon>Zoopagomycota</taxon>
        <taxon>Entomophthoromycotina</taxon>
        <taxon>Entomophthoromycetes</taxon>
        <taxon>Entomophthorales</taxon>
        <taxon>Entomophthoraceae</taxon>
        <taxon>Entomophthora</taxon>
    </lineage>
</organism>
<proteinExistence type="predicted"/>
<keyword evidence="2" id="KW-1185">Reference proteome</keyword>
<reference evidence="1" key="1">
    <citation type="submission" date="2022-04" db="EMBL/GenBank/DDBJ databases">
        <title>Genome of the entomopathogenic fungus Entomophthora muscae.</title>
        <authorList>
            <person name="Elya C."/>
            <person name="Lovett B.R."/>
            <person name="Lee E."/>
            <person name="Macias A.M."/>
            <person name="Hajek A.E."/>
            <person name="De Bivort B.L."/>
            <person name="Kasson M.T."/>
            <person name="De Fine Licht H.H."/>
            <person name="Stajich J.E."/>
        </authorList>
    </citation>
    <scope>NUCLEOTIDE SEQUENCE</scope>
    <source>
        <strain evidence="1">Berkeley</strain>
    </source>
</reference>
<sequence>MTHLLITIQILHLEIMALRQLQESISSQNGSPLVNPSSQSGAPNLSGLGPAVWINHEPQVPLSGIPMNVNVSPGPMGFTWTCQANHCPHGLVTPPHDDLNVNITDDDLPKVNN</sequence>